<dbReference type="GO" id="GO:0004523">
    <property type="term" value="F:RNA-DNA hybrid ribonuclease activity"/>
    <property type="evidence" value="ECO:0007669"/>
    <property type="project" value="InterPro"/>
</dbReference>
<organism evidence="2 3">
    <name type="scientific">Prunus dulcis</name>
    <name type="common">Almond</name>
    <name type="synonym">Amygdalus dulcis</name>
    <dbReference type="NCBI Taxonomy" id="3755"/>
    <lineage>
        <taxon>Eukaryota</taxon>
        <taxon>Viridiplantae</taxon>
        <taxon>Streptophyta</taxon>
        <taxon>Embryophyta</taxon>
        <taxon>Tracheophyta</taxon>
        <taxon>Spermatophyta</taxon>
        <taxon>Magnoliopsida</taxon>
        <taxon>eudicotyledons</taxon>
        <taxon>Gunneridae</taxon>
        <taxon>Pentapetalae</taxon>
        <taxon>rosids</taxon>
        <taxon>fabids</taxon>
        <taxon>Rosales</taxon>
        <taxon>Rosaceae</taxon>
        <taxon>Amygdaloideae</taxon>
        <taxon>Amygdaleae</taxon>
        <taxon>Prunus</taxon>
    </lineage>
</organism>
<evidence type="ECO:0000259" key="1">
    <source>
        <dbReference type="Pfam" id="PF13456"/>
    </source>
</evidence>
<dbReference type="Gene3D" id="3.30.420.10">
    <property type="entry name" value="Ribonuclease H-like superfamily/Ribonuclease H"/>
    <property type="match status" value="1"/>
</dbReference>
<accession>A0A5E4G486</accession>
<sequence>MPKLCSSATGYGGAEKLNRNSKDAFCGGLAEGKVCQSTLAAEADAILSGLKLALSSRHRKVMMETDSLVVKSRISGNYGNRACSILPILLEIQRMEALFDYVEWCWIPRNKNCAAHMAASIGIGAMHRVTWLNQPPPSLVCVLSFDGLPCPHVM</sequence>
<evidence type="ECO:0000313" key="3">
    <source>
        <dbReference type="Proteomes" id="UP000327085"/>
    </source>
</evidence>
<protein>
    <submittedName>
        <fullName evidence="2">PREDICTED: reverse mRNAase</fullName>
    </submittedName>
</protein>
<dbReference type="PANTHER" id="PTHR47723:SF19">
    <property type="entry name" value="POLYNUCLEOTIDYL TRANSFERASE, RIBONUCLEASE H-LIKE SUPERFAMILY PROTEIN"/>
    <property type="match status" value="1"/>
</dbReference>
<dbReference type="Pfam" id="PF13456">
    <property type="entry name" value="RVT_3"/>
    <property type="match status" value="1"/>
</dbReference>
<dbReference type="GO" id="GO:0003676">
    <property type="term" value="F:nucleic acid binding"/>
    <property type="evidence" value="ECO:0007669"/>
    <property type="project" value="InterPro"/>
</dbReference>
<feature type="domain" description="RNase H type-1" evidence="1">
    <location>
        <begin position="6"/>
        <end position="120"/>
    </location>
</feature>
<dbReference type="AlphaFoldDB" id="A0A5E4G486"/>
<dbReference type="PANTHER" id="PTHR47723">
    <property type="entry name" value="OS05G0353850 PROTEIN"/>
    <property type="match status" value="1"/>
</dbReference>
<dbReference type="OMA" id="NCAAHMA"/>
<gene>
    <name evidence="2" type="ORF">ALMOND_2B010986</name>
</gene>
<dbReference type="InterPro" id="IPR036397">
    <property type="entry name" value="RNaseH_sf"/>
</dbReference>
<dbReference type="InterPro" id="IPR012337">
    <property type="entry name" value="RNaseH-like_sf"/>
</dbReference>
<dbReference type="Proteomes" id="UP000327085">
    <property type="component" value="Chromosome 6"/>
</dbReference>
<dbReference type="InterPro" id="IPR053151">
    <property type="entry name" value="RNase_H-like"/>
</dbReference>
<dbReference type="EMBL" id="CABIKO010000333">
    <property type="protein sequence ID" value="VVA34432.1"/>
    <property type="molecule type" value="Genomic_DNA"/>
</dbReference>
<name>A0A5E4G486_PRUDU</name>
<evidence type="ECO:0000313" key="2">
    <source>
        <dbReference type="EMBL" id="VVA34432.1"/>
    </source>
</evidence>
<reference evidence="3" key="1">
    <citation type="journal article" date="2020" name="Plant J.">
        <title>Transposons played a major role in the diversification between the closely related almond and peach genomes: results from the almond genome sequence.</title>
        <authorList>
            <person name="Alioto T."/>
            <person name="Alexiou K.G."/>
            <person name="Bardil A."/>
            <person name="Barteri F."/>
            <person name="Castanera R."/>
            <person name="Cruz F."/>
            <person name="Dhingra A."/>
            <person name="Duval H."/>
            <person name="Fernandez I Marti A."/>
            <person name="Frias L."/>
            <person name="Galan B."/>
            <person name="Garcia J.L."/>
            <person name="Howad W."/>
            <person name="Gomez-Garrido J."/>
            <person name="Gut M."/>
            <person name="Julca I."/>
            <person name="Morata J."/>
            <person name="Puigdomenech P."/>
            <person name="Ribeca P."/>
            <person name="Rubio Cabetas M.J."/>
            <person name="Vlasova A."/>
            <person name="Wirthensohn M."/>
            <person name="Garcia-Mas J."/>
            <person name="Gabaldon T."/>
            <person name="Casacuberta J.M."/>
            <person name="Arus P."/>
        </authorList>
    </citation>
    <scope>NUCLEOTIDE SEQUENCE [LARGE SCALE GENOMIC DNA]</scope>
    <source>
        <strain evidence="3">cv. Texas</strain>
    </source>
</reference>
<dbReference type="InParanoid" id="A0A5E4G486"/>
<dbReference type="InterPro" id="IPR002156">
    <property type="entry name" value="RNaseH_domain"/>
</dbReference>
<dbReference type="Gramene" id="VVA34432">
    <property type="protein sequence ID" value="VVA34432"/>
    <property type="gene ID" value="Prudul26B010986"/>
</dbReference>
<proteinExistence type="predicted"/>
<dbReference type="SUPFAM" id="SSF53098">
    <property type="entry name" value="Ribonuclease H-like"/>
    <property type="match status" value="1"/>
</dbReference>